<dbReference type="InterPro" id="IPR006641">
    <property type="entry name" value="YqgF/RNaseH-like_dom"/>
</dbReference>
<gene>
    <name evidence="7" type="ORF">GGR36_002569</name>
</gene>
<dbReference type="InterPro" id="IPR012337">
    <property type="entry name" value="RNaseH-like_sf"/>
</dbReference>
<evidence type="ECO:0000256" key="1">
    <source>
        <dbReference type="ARBA" id="ARBA00022490"/>
    </source>
</evidence>
<keyword evidence="2 5" id="KW-0690">Ribosome biogenesis</keyword>
<dbReference type="SUPFAM" id="SSF53098">
    <property type="entry name" value="Ribonuclease H-like"/>
    <property type="match status" value="1"/>
</dbReference>
<dbReference type="HAMAP" id="MF_00651">
    <property type="entry name" value="Nuclease_YqgF"/>
    <property type="match status" value="1"/>
</dbReference>
<dbReference type="GO" id="GO:0000967">
    <property type="term" value="P:rRNA 5'-end processing"/>
    <property type="evidence" value="ECO:0007669"/>
    <property type="project" value="UniProtKB-UniRule"/>
</dbReference>
<dbReference type="AlphaFoldDB" id="A0A840BKS6"/>
<dbReference type="GO" id="GO:0004518">
    <property type="term" value="F:nuclease activity"/>
    <property type="evidence" value="ECO:0007669"/>
    <property type="project" value="UniProtKB-KW"/>
</dbReference>
<dbReference type="Proteomes" id="UP000561045">
    <property type="component" value="Unassembled WGS sequence"/>
</dbReference>
<keyword evidence="1 5" id="KW-0963">Cytoplasm</keyword>
<dbReference type="EC" id="3.1.-.-" evidence="5"/>
<organism evidence="7 8">
    <name type="scientific">Niveibacterium umoris</name>
    <dbReference type="NCBI Taxonomy" id="1193620"/>
    <lineage>
        <taxon>Bacteria</taxon>
        <taxon>Pseudomonadati</taxon>
        <taxon>Pseudomonadota</taxon>
        <taxon>Betaproteobacteria</taxon>
        <taxon>Rhodocyclales</taxon>
        <taxon>Rhodocyclaceae</taxon>
        <taxon>Niveibacterium</taxon>
    </lineage>
</organism>
<evidence type="ECO:0000259" key="6">
    <source>
        <dbReference type="SMART" id="SM00732"/>
    </source>
</evidence>
<comment type="caution">
    <text evidence="7">The sequence shown here is derived from an EMBL/GenBank/DDBJ whole genome shotgun (WGS) entry which is preliminary data.</text>
</comment>
<dbReference type="EMBL" id="JACIET010000002">
    <property type="protein sequence ID" value="MBB4013223.1"/>
    <property type="molecule type" value="Genomic_DNA"/>
</dbReference>
<sequence>MGTVLGFDFGTARIGVAVGETELGMAQPIEVIEGEANEPRFAAIAKLIKEWQPQALVVGLPVHTDGAEHDMTARARRFANQLNGRFRLPVELVDERLTSLEAESMLREAGHGWQKRKRHLDAVAAQRILQTWFDTRHASA</sequence>
<comment type="subcellular location">
    <subcellularLocation>
        <location evidence="5">Cytoplasm</location>
    </subcellularLocation>
</comment>
<evidence type="ECO:0000256" key="3">
    <source>
        <dbReference type="ARBA" id="ARBA00022722"/>
    </source>
</evidence>
<dbReference type="RefSeq" id="WP_183635128.1">
    <property type="nucleotide sequence ID" value="NZ_BAABLE010000005.1"/>
</dbReference>
<comment type="similarity">
    <text evidence="5">Belongs to the YqgF HJR family.</text>
</comment>
<dbReference type="InterPro" id="IPR037027">
    <property type="entry name" value="YqgF/RNaseH-like_dom_sf"/>
</dbReference>
<dbReference type="PANTHER" id="PTHR33317:SF4">
    <property type="entry name" value="POLYNUCLEOTIDYL TRANSFERASE, RIBONUCLEASE H-LIKE SUPERFAMILY PROTEIN"/>
    <property type="match status" value="1"/>
</dbReference>
<dbReference type="Gene3D" id="3.30.420.140">
    <property type="entry name" value="YqgF/RNase H-like domain"/>
    <property type="match status" value="1"/>
</dbReference>
<dbReference type="CDD" id="cd16964">
    <property type="entry name" value="YqgF"/>
    <property type="match status" value="1"/>
</dbReference>
<dbReference type="GO" id="GO:0016788">
    <property type="term" value="F:hydrolase activity, acting on ester bonds"/>
    <property type="evidence" value="ECO:0007669"/>
    <property type="project" value="UniProtKB-UniRule"/>
</dbReference>
<evidence type="ECO:0000313" key="8">
    <source>
        <dbReference type="Proteomes" id="UP000561045"/>
    </source>
</evidence>
<evidence type="ECO:0000256" key="2">
    <source>
        <dbReference type="ARBA" id="ARBA00022517"/>
    </source>
</evidence>
<evidence type="ECO:0000313" key="7">
    <source>
        <dbReference type="EMBL" id="MBB4013223.1"/>
    </source>
</evidence>
<evidence type="ECO:0000256" key="4">
    <source>
        <dbReference type="ARBA" id="ARBA00022801"/>
    </source>
</evidence>
<keyword evidence="3 5" id="KW-0540">Nuclease</keyword>
<reference evidence="7 8" key="1">
    <citation type="submission" date="2020-08" db="EMBL/GenBank/DDBJ databases">
        <title>Genomic Encyclopedia of Type Strains, Phase IV (KMG-IV): sequencing the most valuable type-strain genomes for metagenomic binning, comparative biology and taxonomic classification.</title>
        <authorList>
            <person name="Goeker M."/>
        </authorList>
    </citation>
    <scope>NUCLEOTIDE SEQUENCE [LARGE SCALE GENOMIC DNA]</scope>
    <source>
        <strain evidence="7 8">DSM 106739</strain>
    </source>
</reference>
<feature type="domain" description="YqgF/RNase H-like" evidence="6">
    <location>
        <begin position="2"/>
        <end position="102"/>
    </location>
</feature>
<protein>
    <recommendedName>
        <fullName evidence="5">Putative pre-16S rRNA nuclease</fullName>
        <ecNumber evidence="5">3.1.-.-</ecNumber>
    </recommendedName>
</protein>
<dbReference type="NCBIfam" id="TIGR00250">
    <property type="entry name" value="RNAse_H_YqgF"/>
    <property type="match status" value="1"/>
</dbReference>
<dbReference type="PANTHER" id="PTHR33317">
    <property type="entry name" value="POLYNUCLEOTIDYL TRANSFERASE, RIBONUCLEASE H-LIKE SUPERFAMILY PROTEIN"/>
    <property type="match status" value="1"/>
</dbReference>
<accession>A0A840BKS6</accession>
<dbReference type="GO" id="GO:0005829">
    <property type="term" value="C:cytosol"/>
    <property type="evidence" value="ECO:0007669"/>
    <property type="project" value="TreeGrafter"/>
</dbReference>
<keyword evidence="4 5" id="KW-0378">Hydrolase</keyword>
<dbReference type="InterPro" id="IPR005227">
    <property type="entry name" value="YqgF"/>
</dbReference>
<keyword evidence="8" id="KW-1185">Reference proteome</keyword>
<evidence type="ECO:0000256" key="5">
    <source>
        <dbReference type="HAMAP-Rule" id="MF_00651"/>
    </source>
</evidence>
<proteinExistence type="inferred from homology"/>
<comment type="function">
    <text evidence="5">Could be a nuclease involved in processing of the 5'-end of pre-16S rRNA.</text>
</comment>
<dbReference type="Pfam" id="PF03652">
    <property type="entry name" value="RuvX"/>
    <property type="match status" value="1"/>
</dbReference>
<dbReference type="SMART" id="SM00732">
    <property type="entry name" value="YqgFc"/>
    <property type="match status" value="1"/>
</dbReference>
<name>A0A840BKS6_9RHOO</name>